<evidence type="ECO:0000313" key="2">
    <source>
        <dbReference type="EMBL" id="MCD2191939.1"/>
    </source>
</evidence>
<gene>
    <name evidence="2" type="ORF">LQ327_00860</name>
</gene>
<reference evidence="2 3" key="1">
    <citation type="submission" date="2021-11" db="EMBL/GenBank/DDBJ databases">
        <title>Draft genome sequence of Actinomycetospora sp. SF1 isolated from the rhizosphere soil.</title>
        <authorList>
            <person name="Duangmal K."/>
            <person name="Chantavorakit T."/>
        </authorList>
    </citation>
    <scope>NUCLEOTIDE SEQUENCE [LARGE SCALE GENOMIC DNA]</scope>
    <source>
        <strain evidence="2 3">TBRC 5722</strain>
    </source>
</reference>
<keyword evidence="3" id="KW-1185">Reference proteome</keyword>
<name>A0ABS8P116_9PSEU</name>
<comment type="caution">
    <text evidence="2">The sequence shown here is derived from an EMBL/GenBank/DDBJ whole genome shotgun (WGS) entry which is preliminary data.</text>
</comment>
<dbReference type="Proteomes" id="UP001199469">
    <property type="component" value="Unassembled WGS sequence"/>
</dbReference>
<proteinExistence type="predicted"/>
<dbReference type="RefSeq" id="WP_230729631.1">
    <property type="nucleotide sequence ID" value="NZ_JAJNDB010000001.1"/>
</dbReference>
<dbReference type="EMBL" id="JAJNDB010000001">
    <property type="protein sequence ID" value="MCD2191939.1"/>
    <property type="molecule type" value="Genomic_DNA"/>
</dbReference>
<keyword evidence="1" id="KW-0732">Signal</keyword>
<protein>
    <recommendedName>
        <fullName evidence="4">Peptidase inhibitor family I36</fullName>
    </recommendedName>
</protein>
<organism evidence="2 3">
    <name type="scientific">Actinomycetospora endophytica</name>
    <dbReference type="NCBI Taxonomy" id="2291215"/>
    <lineage>
        <taxon>Bacteria</taxon>
        <taxon>Bacillati</taxon>
        <taxon>Actinomycetota</taxon>
        <taxon>Actinomycetes</taxon>
        <taxon>Pseudonocardiales</taxon>
        <taxon>Pseudonocardiaceae</taxon>
        <taxon>Actinomycetospora</taxon>
    </lineage>
</organism>
<evidence type="ECO:0000256" key="1">
    <source>
        <dbReference type="SAM" id="SignalP"/>
    </source>
</evidence>
<feature type="signal peptide" evidence="1">
    <location>
        <begin position="1"/>
        <end position="24"/>
    </location>
</feature>
<evidence type="ECO:0008006" key="4">
    <source>
        <dbReference type="Google" id="ProtNLM"/>
    </source>
</evidence>
<feature type="chain" id="PRO_5046392963" description="Peptidase inhibitor family I36" evidence="1">
    <location>
        <begin position="25"/>
        <end position="262"/>
    </location>
</feature>
<accession>A0ABS8P116</accession>
<sequence>MAAAAGLLLCTACGGSGGSAPAVAGASSPSVTSAGAPAGTQPPQYPWHTGIAATSFWVGQVISGASDGSQAISTYDPQWESHYGGCDGVVTGGGCQAEPRTATNGFFPTAMTPRQNPFYLDLPFDDVHNATARAERAAVIPWAHDPRYAAQLAQGSLMKNHWVELSNAGHSCYGQIEDAGPRLYDDARYVFGSHDERPANTQINNAGLDVSPALNGCLAFTHGYDSDQDHVSWRFVDQTTVPSGPWTRIVTTNPATRSTTTG</sequence>
<evidence type="ECO:0000313" key="3">
    <source>
        <dbReference type="Proteomes" id="UP001199469"/>
    </source>
</evidence>